<sequence length="326" mass="38304">MSAKICRHFYIYFHFMNRQNKILLLIALLLLACTQFALAKWVIDIGKSIWNWSVITNVSINPVWGWDALEKLQNGWLGVLHTLKILLSWVILIYLVFLGFQMIMAMWADDKLAAAKRQIYYTLVAFIFINIPWKLYDVFSGKNDENVTWKTEFSSVASGDDWIIAGTDANIFVNFFNWNSTVENWIISFVKAIVIWLVIMLFIMAWIWLISSGWNEEKRKKAKIRFLNWIMGLIFLGVIHFWTFVAYSWDIQQWQNLFSQLANLALFFTGPVAIFFLVLWGFYYITSAWDEAKAKKWIAIIKNTFIAVIILLASYAFLKDLKDLKF</sequence>
<dbReference type="AlphaFoldDB" id="K2G051"/>
<keyword evidence="1" id="KW-0472">Membrane</keyword>
<evidence type="ECO:0000256" key="1">
    <source>
        <dbReference type="SAM" id="Phobius"/>
    </source>
</evidence>
<feature type="transmembrane region" description="Helical" evidence="1">
    <location>
        <begin position="229"/>
        <end position="249"/>
    </location>
</feature>
<evidence type="ECO:0000313" key="2">
    <source>
        <dbReference type="EMBL" id="EKE27527.1"/>
    </source>
</evidence>
<organism evidence="2">
    <name type="scientific">uncultured bacterium</name>
    <name type="common">gcode 4</name>
    <dbReference type="NCBI Taxonomy" id="1234023"/>
    <lineage>
        <taxon>Bacteria</taxon>
        <taxon>environmental samples</taxon>
    </lineage>
</organism>
<dbReference type="EMBL" id="AMFJ01000470">
    <property type="protein sequence ID" value="EKE27527.1"/>
    <property type="molecule type" value="Genomic_DNA"/>
</dbReference>
<protein>
    <submittedName>
        <fullName evidence="2">Uncharacterized protein</fullName>
    </submittedName>
</protein>
<reference evidence="2" key="1">
    <citation type="journal article" date="2012" name="Science">
        <title>Fermentation, hydrogen, and sulfur metabolism in multiple uncultivated bacterial phyla.</title>
        <authorList>
            <person name="Wrighton K.C."/>
            <person name="Thomas B.C."/>
            <person name="Sharon I."/>
            <person name="Miller C.S."/>
            <person name="Castelle C.J."/>
            <person name="VerBerkmoes N.C."/>
            <person name="Wilkins M.J."/>
            <person name="Hettich R.L."/>
            <person name="Lipton M.S."/>
            <person name="Williams K.H."/>
            <person name="Long P.E."/>
            <person name="Banfield J.F."/>
        </authorList>
    </citation>
    <scope>NUCLEOTIDE SEQUENCE [LARGE SCALE GENOMIC DNA]</scope>
</reference>
<feature type="transmembrane region" description="Helical" evidence="1">
    <location>
        <begin position="297"/>
        <end position="318"/>
    </location>
</feature>
<keyword evidence="1" id="KW-0812">Transmembrane</keyword>
<keyword evidence="1" id="KW-1133">Transmembrane helix</keyword>
<feature type="transmembrane region" description="Helical" evidence="1">
    <location>
        <begin position="119"/>
        <end position="136"/>
    </location>
</feature>
<name>K2G051_9BACT</name>
<gene>
    <name evidence="2" type="ORF">ACD_3C00196G0020</name>
</gene>
<comment type="caution">
    <text evidence="2">The sequence shown here is derived from an EMBL/GenBank/DDBJ whole genome shotgun (WGS) entry which is preliminary data.</text>
</comment>
<accession>K2G051</accession>
<feature type="transmembrane region" description="Helical" evidence="1">
    <location>
        <begin position="185"/>
        <end position="209"/>
    </location>
</feature>
<proteinExistence type="predicted"/>
<feature type="transmembrane region" description="Helical" evidence="1">
    <location>
        <begin position="86"/>
        <end position="107"/>
    </location>
</feature>
<feature type="transmembrane region" description="Helical" evidence="1">
    <location>
        <begin position="261"/>
        <end position="285"/>
    </location>
</feature>
<dbReference type="PROSITE" id="PS51257">
    <property type="entry name" value="PROKAR_LIPOPROTEIN"/>
    <property type="match status" value="1"/>
</dbReference>